<dbReference type="PANTHER" id="PTHR40074:SF2">
    <property type="entry name" value="O-ACETYLTRANSFERASE WECH"/>
    <property type="match status" value="1"/>
</dbReference>
<evidence type="ECO:0000313" key="9">
    <source>
        <dbReference type="EMBL" id="MBC5740226.1"/>
    </source>
</evidence>
<evidence type="ECO:0000256" key="7">
    <source>
        <dbReference type="SAM" id="Phobius"/>
    </source>
</evidence>
<dbReference type="Proteomes" id="UP000633936">
    <property type="component" value="Unassembled WGS sequence"/>
</dbReference>
<feature type="transmembrane region" description="Helical" evidence="7">
    <location>
        <begin position="336"/>
        <end position="360"/>
    </location>
</feature>
<accession>A0ABR7I151</accession>
<organism evidence="9 10">
    <name type="scientific">Blautia intestinalis</name>
    <dbReference type="NCBI Taxonomy" id="2763028"/>
    <lineage>
        <taxon>Bacteria</taxon>
        <taxon>Bacillati</taxon>
        <taxon>Bacillota</taxon>
        <taxon>Clostridia</taxon>
        <taxon>Lachnospirales</taxon>
        <taxon>Lachnospiraceae</taxon>
        <taxon>Blautia</taxon>
    </lineage>
</organism>
<feature type="transmembrane region" description="Helical" evidence="7">
    <location>
        <begin position="161"/>
        <end position="182"/>
    </location>
</feature>
<keyword evidence="4 7" id="KW-0812">Transmembrane</keyword>
<gene>
    <name evidence="9" type="ORF">H8Z79_07080</name>
</gene>
<protein>
    <submittedName>
        <fullName evidence="9">Acyltransferase family protein</fullName>
    </submittedName>
</protein>
<evidence type="ECO:0000259" key="8">
    <source>
        <dbReference type="Pfam" id="PF01757"/>
    </source>
</evidence>
<keyword evidence="9" id="KW-0808">Transferase</keyword>
<evidence type="ECO:0000256" key="6">
    <source>
        <dbReference type="ARBA" id="ARBA00023136"/>
    </source>
</evidence>
<evidence type="ECO:0000256" key="4">
    <source>
        <dbReference type="ARBA" id="ARBA00022692"/>
    </source>
</evidence>
<feature type="transmembrane region" description="Helical" evidence="7">
    <location>
        <begin position="90"/>
        <end position="110"/>
    </location>
</feature>
<evidence type="ECO:0000313" key="10">
    <source>
        <dbReference type="Proteomes" id="UP000633936"/>
    </source>
</evidence>
<evidence type="ECO:0000256" key="1">
    <source>
        <dbReference type="ARBA" id="ARBA00004651"/>
    </source>
</evidence>
<feature type="transmembrane region" description="Helical" evidence="7">
    <location>
        <begin position="267"/>
        <end position="286"/>
    </location>
</feature>
<dbReference type="InterPro" id="IPR002656">
    <property type="entry name" value="Acyl_transf_3_dom"/>
</dbReference>
<proteinExistence type="inferred from homology"/>
<sequence>MRVDNKNENGKSRMVAADVLRCVACYLVISIHFLMNSGFYSTTVYGKKMFLAVLIRCACTICVPLFLILSGYLMNKAVLNYSYYVKRIRIIGIYILASIMCEIYNIVYLHQARTLLSCIKGILSFTSAKYSWYVEMYIGLALLIPFLNIMWNSISNKKGKIVLVMSLIIITSLPSIINVYRFSRVDGIVWWLHPAINLEYTKLIPDKWYTVYPITYYFMGCYLREYKLPIKKRTSLIFIILLELVFGAYVYWRSYENNFVNGPWSEYYSLFVLVLAALVFDLFFKLDYSKIPEWLKKMFKFVSGLSLGIYLLSSIFDNMFYAVLNSKMSYMPDKLKYIFVMVPLVFICSMGLSFIINCIYNGLYKGCLKIKELK</sequence>
<dbReference type="GO" id="GO:0016746">
    <property type="term" value="F:acyltransferase activity"/>
    <property type="evidence" value="ECO:0007669"/>
    <property type="project" value="UniProtKB-KW"/>
</dbReference>
<feature type="domain" description="Acyltransferase 3" evidence="8">
    <location>
        <begin position="16"/>
        <end position="358"/>
    </location>
</feature>
<feature type="transmembrane region" description="Helical" evidence="7">
    <location>
        <begin position="49"/>
        <end position="69"/>
    </location>
</feature>
<feature type="transmembrane region" description="Helical" evidence="7">
    <location>
        <begin position="20"/>
        <end position="43"/>
    </location>
</feature>
<keyword evidence="3" id="KW-1003">Cell membrane</keyword>
<feature type="transmembrane region" description="Helical" evidence="7">
    <location>
        <begin position="298"/>
        <end position="316"/>
    </location>
</feature>
<comment type="subcellular location">
    <subcellularLocation>
        <location evidence="1">Cell membrane</location>
        <topology evidence="1">Multi-pass membrane protein</topology>
    </subcellularLocation>
</comment>
<keyword evidence="10" id="KW-1185">Reference proteome</keyword>
<dbReference type="EMBL" id="JACOQE010000003">
    <property type="protein sequence ID" value="MBC5740226.1"/>
    <property type="molecule type" value="Genomic_DNA"/>
</dbReference>
<comment type="caution">
    <text evidence="9">The sequence shown here is derived from an EMBL/GenBank/DDBJ whole genome shotgun (WGS) entry which is preliminary data.</text>
</comment>
<feature type="transmembrane region" description="Helical" evidence="7">
    <location>
        <begin position="207"/>
        <end position="223"/>
    </location>
</feature>
<name>A0ABR7I151_9FIRM</name>
<dbReference type="Pfam" id="PF01757">
    <property type="entry name" value="Acyl_transf_3"/>
    <property type="match status" value="1"/>
</dbReference>
<dbReference type="PANTHER" id="PTHR40074">
    <property type="entry name" value="O-ACETYLTRANSFERASE WECH"/>
    <property type="match status" value="1"/>
</dbReference>
<feature type="transmembrane region" description="Helical" evidence="7">
    <location>
        <begin position="235"/>
        <end position="252"/>
    </location>
</feature>
<comment type="similarity">
    <text evidence="2">Belongs to the acyltransferase 3 family.</text>
</comment>
<evidence type="ECO:0000256" key="2">
    <source>
        <dbReference type="ARBA" id="ARBA00007400"/>
    </source>
</evidence>
<keyword evidence="9" id="KW-0012">Acyltransferase</keyword>
<evidence type="ECO:0000256" key="5">
    <source>
        <dbReference type="ARBA" id="ARBA00022989"/>
    </source>
</evidence>
<dbReference type="RefSeq" id="WP_118039560.1">
    <property type="nucleotide sequence ID" value="NZ_JACOQE010000003.1"/>
</dbReference>
<feature type="transmembrane region" description="Helical" evidence="7">
    <location>
        <begin position="130"/>
        <end position="149"/>
    </location>
</feature>
<evidence type="ECO:0000256" key="3">
    <source>
        <dbReference type="ARBA" id="ARBA00022475"/>
    </source>
</evidence>
<keyword evidence="5 7" id="KW-1133">Transmembrane helix</keyword>
<reference evidence="9 10" key="1">
    <citation type="submission" date="2020-08" db="EMBL/GenBank/DDBJ databases">
        <title>Genome public.</title>
        <authorList>
            <person name="Liu C."/>
            <person name="Sun Q."/>
        </authorList>
    </citation>
    <scope>NUCLEOTIDE SEQUENCE [LARGE SCALE GENOMIC DNA]</scope>
    <source>
        <strain evidence="9 10">27-44</strain>
    </source>
</reference>
<keyword evidence="6 7" id="KW-0472">Membrane</keyword>